<gene>
    <name evidence="2" type="ORF">SAY87_011097</name>
</gene>
<proteinExistence type="predicted"/>
<dbReference type="Proteomes" id="UP001345219">
    <property type="component" value="Chromosome 9"/>
</dbReference>
<feature type="transmembrane region" description="Helical" evidence="1">
    <location>
        <begin position="45"/>
        <end position="64"/>
    </location>
</feature>
<organism evidence="2 3">
    <name type="scientific">Trapa incisa</name>
    <dbReference type="NCBI Taxonomy" id="236973"/>
    <lineage>
        <taxon>Eukaryota</taxon>
        <taxon>Viridiplantae</taxon>
        <taxon>Streptophyta</taxon>
        <taxon>Embryophyta</taxon>
        <taxon>Tracheophyta</taxon>
        <taxon>Spermatophyta</taxon>
        <taxon>Magnoliopsida</taxon>
        <taxon>eudicotyledons</taxon>
        <taxon>Gunneridae</taxon>
        <taxon>Pentapetalae</taxon>
        <taxon>rosids</taxon>
        <taxon>malvids</taxon>
        <taxon>Myrtales</taxon>
        <taxon>Lythraceae</taxon>
        <taxon>Trapa</taxon>
    </lineage>
</organism>
<protein>
    <submittedName>
        <fullName evidence="2">Uncharacterized protein</fullName>
    </submittedName>
</protein>
<dbReference type="EMBL" id="JAXIOK010000022">
    <property type="protein sequence ID" value="KAK4744785.1"/>
    <property type="molecule type" value="Genomic_DNA"/>
</dbReference>
<accession>A0AAN7GF40</accession>
<comment type="caution">
    <text evidence="2">The sequence shown here is derived from an EMBL/GenBank/DDBJ whole genome shotgun (WGS) entry which is preliminary data.</text>
</comment>
<name>A0AAN7GF40_9MYRT</name>
<keyword evidence="1" id="KW-0812">Transmembrane</keyword>
<sequence length="117" mass="13628">MVPLEFWIIFPAVHSDLVVLSSVKSPSRTHWNLRFLLTIKWARELLLLILWFWAFQTVVFMAPLLPFSVRWPANVDPTGKIDRIIYGLFDAALGDPLSIWPRWKPRNSMPILASSRQ</sequence>
<reference evidence="2 3" key="1">
    <citation type="journal article" date="2023" name="Hortic Res">
        <title>Pangenome of water caltrop reveals structural variations and asymmetric subgenome divergence after allopolyploidization.</title>
        <authorList>
            <person name="Zhang X."/>
            <person name="Chen Y."/>
            <person name="Wang L."/>
            <person name="Yuan Y."/>
            <person name="Fang M."/>
            <person name="Shi L."/>
            <person name="Lu R."/>
            <person name="Comes H.P."/>
            <person name="Ma Y."/>
            <person name="Chen Y."/>
            <person name="Huang G."/>
            <person name="Zhou Y."/>
            <person name="Zheng Z."/>
            <person name="Qiu Y."/>
        </authorList>
    </citation>
    <scope>NUCLEOTIDE SEQUENCE [LARGE SCALE GENOMIC DNA]</scope>
    <source>
        <tissue evidence="2">Roots</tissue>
    </source>
</reference>
<evidence type="ECO:0000313" key="3">
    <source>
        <dbReference type="Proteomes" id="UP001345219"/>
    </source>
</evidence>
<keyword evidence="1" id="KW-1133">Transmembrane helix</keyword>
<keyword evidence="1" id="KW-0472">Membrane</keyword>
<keyword evidence="3" id="KW-1185">Reference proteome</keyword>
<evidence type="ECO:0000256" key="1">
    <source>
        <dbReference type="SAM" id="Phobius"/>
    </source>
</evidence>
<evidence type="ECO:0000313" key="2">
    <source>
        <dbReference type="EMBL" id="KAK4744785.1"/>
    </source>
</evidence>
<dbReference type="AlphaFoldDB" id="A0AAN7GF40"/>